<comment type="caution">
    <text evidence="1">The sequence shown here is derived from an EMBL/GenBank/DDBJ whole genome shotgun (WGS) entry which is preliminary data.</text>
</comment>
<dbReference type="EMBL" id="JAWZYT010003212">
    <property type="protein sequence ID" value="KAK4299574.1"/>
    <property type="molecule type" value="Genomic_DNA"/>
</dbReference>
<proteinExistence type="predicted"/>
<dbReference type="AlphaFoldDB" id="A0AAE1NZZ8"/>
<sequence length="110" mass="12215">MLVVTLSLNTTVQHQRLHTTITLLVVTLPEPTVQHQRLHTTITLLVVTLPEPTVLHQLLRPPSANHNISSFQQPISCLPPHVFPVQPIRHPVPHRTGQSPVLSGSNCDNM</sequence>
<reference evidence="1" key="1">
    <citation type="submission" date="2023-11" db="EMBL/GenBank/DDBJ databases">
        <title>Genome assemblies of two species of porcelain crab, Petrolisthes cinctipes and Petrolisthes manimaculis (Anomura: Porcellanidae).</title>
        <authorList>
            <person name="Angst P."/>
        </authorList>
    </citation>
    <scope>NUCLEOTIDE SEQUENCE</scope>
    <source>
        <strain evidence="1">PB745_02</strain>
        <tissue evidence="1">Gill</tissue>
    </source>
</reference>
<name>A0AAE1NZZ8_9EUCA</name>
<organism evidence="1 2">
    <name type="scientific">Petrolisthes manimaculis</name>
    <dbReference type="NCBI Taxonomy" id="1843537"/>
    <lineage>
        <taxon>Eukaryota</taxon>
        <taxon>Metazoa</taxon>
        <taxon>Ecdysozoa</taxon>
        <taxon>Arthropoda</taxon>
        <taxon>Crustacea</taxon>
        <taxon>Multicrustacea</taxon>
        <taxon>Malacostraca</taxon>
        <taxon>Eumalacostraca</taxon>
        <taxon>Eucarida</taxon>
        <taxon>Decapoda</taxon>
        <taxon>Pleocyemata</taxon>
        <taxon>Anomura</taxon>
        <taxon>Galatheoidea</taxon>
        <taxon>Porcellanidae</taxon>
        <taxon>Petrolisthes</taxon>
    </lineage>
</organism>
<gene>
    <name evidence="1" type="ORF">Pmani_028156</name>
</gene>
<protein>
    <submittedName>
        <fullName evidence="1">Uncharacterized protein</fullName>
    </submittedName>
</protein>
<evidence type="ECO:0000313" key="1">
    <source>
        <dbReference type="EMBL" id="KAK4299574.1"/>
    </source>
</evidence>
<keyword evidence="2" id="KW-1185">Reference proteome</keyword>
<dbReference type="Proteomes" id="UP001292094">
    <property type="component" value="Unassembled WGS sequence"/>
</dbReference>
<accession>A0AAE1NZZ8</accession>
<evidence type="ECO:0000313" key="2">
    <source>
        <dbReference type="Proteomes" id="UP001292094"/>
    </source>
</evidence>